<sequence>MAHGVEEGMAGGLAAEEGDSGPVRRGVGTRLSTAAQECLAAERERWALWLPVGTGAGVALYFGLHAEPPLWLGPGAAAGCLALLWLARRRLAPVVLLLGLLSVALGFAAAQLHSVAAMAPMLTRELGPVQVTGRVLAVERQPTGTRLMIGEPTVERLAPEATPERVRLHLPAKVAPPEAGTVVRLRAMLHPPAAPAEPGAFDLQRRAYFEGFGAVGFVIGAPVAQEAPPPSGWRRVTVAFERARAAIAERVRAVVSDSAEASVTAALLNGDAAAIPEPMMDAFRDSGLAHLLSISGLHVGIAAGIVFWVVRALLALVPWVALRWPIKKIAALAGILSAILYTLLVGAPPADASVRADDRPRHGRGRRRPVADQHAAGRLRGHRHRPLRPGGDAGAQLPDVLRGGRRPDRRLRTVHALGGESAARDGLARQGRHGAGRHRLFQRGGDGRDDALRALPFPAGRLLRRALQHGGDPHYDGVDHALQPALLPAAALRAGGAGGHGDELGRSAGH</sequence>
<dbReference type="KEGG" id="abs:AZOBR_100297"/>
<dbReference type="InterPro" id="IPR004477">
    <property type="entry name" value="ComEC_N"/>
</dbReference>
<keyword evidence="3 7" id="KW-0812">Transmembrane</keyword>
<evidence type="ECO:0000256" key="1">
    <source>
        <dbReference type="ARBA" id="ARBA00004651"/>
    </source>
</evidence>
<keyword evidence="11" id="KW-1185">Reference proteome</keyword>
<feature type="region of interest" description="Disordered" evidence="6">
    <location>
        <begin position="421"/>
        <end position="447"/>
    </location>
</feature>
<dbReference type="EMBL" id="HE577327">
    <property type="protein sequence ID" value="CCC97911.1"/>
    <property type="molecule type" value="Genomic_DNA"/>
</dbReference>
<evidence type="ECO:0000256" key="4">
    <source>
        <dbReference type="ARBA" id="ARBA00022989"/>
    </source>
</evidence>
<dbReference type="GO" id="GO:0005886">
    <property type="term" value="C:plasma membrane"/>
    <property type="evidence" value="ECO:0007669"/>
    <property type="project" value="UniProtKB-SubCell"/>
</dbReference>
<feature type="domain" description="DUF4131" evidence="9">
    <location>
        <begin position="67"/>
        <end position="220"/>
    </location>
</feature>
<feature type="transmembrane region" description="Helical" evidence="7">
    <location>
        <begin position="329"/>
        <end position="347"/>
    </location>
</feature>
<evidence type="ECO:0000256" key="3">
    <source>
        <dbReference type="ARBA" id="ARBA00022692"/>
    </source>
</evidence>
<dbReference type="PANTHER" id="PTHR30619:SF1">
    <property type="entry name" value="RECOMBINATION PROTEIN 2"/>
    <property type="match status" value="1"/>
</dbReference>
<feature type="transmembrane region" description="Helical" evidence="7">
    <location>
        <begin position="70"/>
        <end position="87"/>
    </location>
</feature>
<name>A0A9P1JQN7_9PROT</name>
<reference evidence="10 11" key="1">
    <citation type="journal article" date="2011" name="PLoS Genet.">
        <title>Azospirillum genomes reveal transition of bacteria from aquatic to terrestrial environments.</title>
        <authorList>
            <person name="Wisniewski-Dye F."/>
            <person name="Borziak K."/>
            <person name="Khalsa-Moyers G."/>
            <person name="Alexandre G."/>
            <person name="Sukharnikov L.O."/>
            <person name="Wuichet K."/>
            <person name="Hurst G.B."/>
            <person name="McDonald W.H."/>
            <person name="Robertson J.S."/>
            <person name="Barbe V."/>
            <person name="Calteau A."/>
            <person name="Rouy Z."/>
            <person name="Mangenot S."/>
            <person name="Prigent-Combaret C."/>
            <person name="Normand P."/>
            <person name="Boyer M."/>
            <person name="Siguier P."/>
            <person name="Dessaux Y."/>
            <person name="Elmerich C."/>
            <person name="Condemine G."/>
            <person name="Krishnen G."/>
            <person name="Kennedy I."/>
            <person name="Paterson A.H."/>
            <person name="Gonzalez V."/>
            <person name="Mavingui P."/>
            <person name="Zhulin I.B."/>
        </authorList>
    </citation>
    <scope>NUCLEOTIDE SEQUENCE [LARGE SCALE GENOMIC DNA]</scope>
    <source>
        <strain evidence="10 11">Sp245</strain>
    </source>
</reference>
<dbReference type="Proteomes" id="UP000007319">
    <property type="component" value="Chromosome"/>
</dbReference>
<keyword evidence="5 7" id="KW-0472">Membrane</keyword>
<proteinExistence type="predicted"/>
<keyword evidence="4 7" id="KW-1133">Transmembrane helix</keyword>
<evidence type="ECO:0000256" key="6">
    <source>
        <dbReference type="SAM" id="MobiDB-lite"/>
    </source>
</evidence>
<evidence type="ECO:0008006" key="12">
    <source>
        <dbReference type="Google" id="ProtNLM"/>
    </source>
</evidence>
<evidence type="ECO:0000256" key="7">
    <source>
        <dbReference type="SAM" id="Phobius"/>
    </source>
</evidence>
<feature type="compositionally biased region" description="Basic residues" evidence="6">
    <location>
        <begin position="430"/>
        <end position="441"/>
    </location>
</feature>
<feature type="domain" description="ComEC/Rec2-related protein" evidence="8">
    <location>
        <begin position="267"/>
        <end position="350"/>
    </location>
</feature>
<evidence type="ECO:0000259" key="9">
    <source>
        <dbReference type="Pfam" id="PF13567"/>
    </source>
</evidence>
<dbReference type="PANTHER" id="PTHR30619">
    <property type="entry name" value="DNA INTERNALIZATION/COMPETENCE PROTEIN COMEC/REC2"/>
    <property type="match status" value="1"/>
</dbReference>
<comment type="subcellular location">
    <subcellularLocation>
        <location evidence="1">Cell membrane</location>
        <topology evidence="1">Multi-pass membrane protein</topology>
    </subcellularLocation>
</comment>
<feature type="transmembrane region" description="Helical" evidence="7">
    <location>
        <begin position="46"/>
        <end position="64"/>
    </location>
</feature>
<dbReference type="InterPro" id="IPR052159">
    <property type="entry name" value="Competence_DNA_uptake"/>
</dbReference>
<dbReference type="Pfam" id="PF03772">
    <property type="entry name" value="Competence"/>
    <property type="match status" value="1"/>
</dbReference>
<feature type="compositionally biased region" description="Basic residues" evidence="6">
    <location>
        <begin position="377"/>
        <end position="387"/>
    </location>
</feature>
<evidence type="ECO:0000313" key="11">
    <source>
        <dbReference type="Proteomes" id="UP000007319"/>
    </source>
</evidence>
<evidence type="ECO:0000259" key="8">
    <source>
        <dbReference type="Pfam" id="PF03772"/>
    </source>
</evidence>
<feature type="region of interest" description="Disordered" evidence="6">
    <location>
        <begin position="352"/>
        <end position="404"/>
    </location>
</feature>
<dbReference type="AlphaFoldDB" id="A0A9P1JQN7"/>
<evidence type="ECO:0000256" key="5">
    <source>
        <dbReference type="ARBA" id="ARBA00023136"/>
    </source>
</evidence>
<keyword evidence="2" id="KW-1003">Cell membrane</keyword>
<dbReference type="Pfam" id="PF13567">
    <property type="entry name" value="DUF4131"/>
    <property type="match status" value="1"/>
</dbReference>
<evidence type="ECO:0000256" key="2">
    <source>
        <dbReference type="ARBA" id="ARBA00022475"/>
    </source>
</evidence>
<organism evidence="10 11">
    <name type="scientific">Azospirillum baldaniorum</name>
    <dbReference type="NCBI Taxonomy" id="1064539"/>
    <lineage>
        <taxon>Bacteria</taxon>
        <taxon>Pseudomonadati</taxon>
        <taxon>Pseudomonadota</taxon>
        <taxon>Alphaproteobacteria</taxon>
        <taxon>Rhodospirillales</taxon>
        <taxon>Azospirillaceae</taxon>
        <taxon>Azospirillum</taxon>
    </lineage>
</organism>
<gene>
    <name evidence="10" type="ORF">AZOBR_100297</name>
</gene>
<protein>
    <recommendedName>
        <fullName evidence="12">ComEC/Rec2-related protein domain-containing protein</fullName>
    </recommendedName>
</protein>
<feature type="transmembrane region" description="Helical" evidence="7">
    <location>
        <begin position="94"/>
        <end position="112"/>
    </location>
</feature>
<evidence type="ECO:0000313" key="10">
    <source>
        <dbReference type="EMBL" id="CCC97911.1"/>
    </source>
</evidence>
<dbReference type="InterPro" id="IPR025405">
    <property type="entry name" value="DUF4131"/>
</dbReference>
<feature type="region of interest" description="Disordered" evidence="6">
    <location>
        <begin position="1"/>
        <end position="25"/>
    </location>
</feature>
<accession>A0A9P1JQN7</accession>
<feature type="transmembrane region" description="Helical" evidence="7">
    <location>
        <begin position="288"/>
        <end position="317"/>
    </location>
</feature>